<dbReference type="Proteomes" id="UP000094067">
    <property type="component" value="Unassembled WGS sequence"/>
</dbReference>
<dbReference type="SUPFAM" id="SSF48317">
    <property type="entry name" value="Acid phosphatase/Vanadium-dependent haloperoxidase"/>
    <property type="match status" value="1"/>
</dbReference>
<dbReference type="RefSeq" id="WP_069154538.1">
    <property type="nucleotide sequence ID" value="NZ_MCGH01000003.1"/>
</dbReference>
<accession>A0A1E3A7K5</accession>
<reference evidence="3 4" key="1">
    <citation type="submission" date="2016-07" db="EMBL/GenBank/DDBJ databases">
        <title>Characterization of isolates of Eisenbergiella tayi derived from blood cultures, using whole genome sequencing.</title>
        <authorList>
            <person name="Burdz T."/>
            <person name="Wiebe D."/>
            <person name="Huynh C."/>
            <person name="Bernard K."/>
        </authorList>
    </citation>
    <scope>NUCLEOTIDE SEQUENCE [LARGE SCALE GENOMIC DNA]</scope>
    <source>
        <strain evidence="3 4">NML 110608</strain>
    </source>
</reference>
<dbReference type="Pfam" id="PF01569">
    <property type="entry name" value="PAP2"/>
    <property type="match status" value="1"/>
</dbReference>
<organism evidence="3 4">
    <name type="scientific">Eisenbergiella tayi</name>
    <dbReference type="NCBI Taxonomy" id="1432052"/>
    <lineage>
        <taxon>Bacteria</taxon>
        <taxon>Bacillati</taxon>
        <taxon>Bacillota</taxon>
        <taxon>Clostridia</taxon>
        <taxon>Lachnospirales</taxon>
        <taxon>Lachnospiraceae</taxon>
        <taxon>Eisenbergiella</taxon>
    </lineage>
</organism>
<keyword evidence="1" id="KW-1133">Transmembrane helix</keyword>
<sequence>MPKRQKRLFILTGSLFLLFILLTIIMKTVDVKLVGPNQSKIGLASINQFLFNHLGANSIWYNITNLLGVIAIFFAVGFAISGLCQFIKGKSISKVAFHLLLLGALYILVIAFYVFFEFVIINYRPVLMDSELEASYPSSHTMITICIMASSMLQFHQLLHNSRKRLLIALDVFSVFIIAVTIIGRLLSGVHWFTDIAAAILLSAALVMLYYSVVKWVEYIHNPE</sequence>
<comment type="caution">
    <text evidence="3">The sequence shown here is derived from an EMBL/GenBank/DDBJ whole genome shotgun (WGS) entry which is preliminary data.</text>
</comment>
<name>A0A1E3A7K5_9FIRM</name>
<evidence type="ECO:0000313" key="4">
    <source>
        <dbReference type="Proteomes" id="UP000094067"/>
    </source>
</evidence>
<keyword evidence="1" id="KW-0472">Membrane</keyword>
<dbReference type="EMBL" id="MCGH01000003">
    <property type="protein sequence ID" value="ODM04381.1"/>
    <property type="molecule type" value="Genomic_DNA"/>
</dbReference>
<keyword evidence="1" id="KW-0812">Transmembrane</keyword>
<feature type="transmembrane region" description="Helical" evidence="1">
    <location>
        <begin position="7"/>
        <end position="26"/>
    </location>
</feature>
<proteinExistence type="predicted"/>
<dbReference type="InterPro" id="IPR000326">
    <property type="entry name" value="PAP2/HPO"/>
</dbReference>
<evidence type="ECO:0000259" key="2">
    <source>
        <dbReference type="SMART" id="SM00014"/>
    </source>
</evidence>
<evidence type="ECO:0000256" key="1">
    <source>
        <dbReference type="SAM" id="Phobius"/>
    </source>
</evidence>
<feature type="transmembrane region" description="Helical" evidence="1">
    <location>
        <begin position="136"/>
        <end position="155"/>
    </location>
</feature>
<dbReference type="Gene3D" id="1.20.144.10">
    <property type="entry name" value="Phosphatidic acid phosphatase type 2/haloperoxidase"/>
    <property type="match status" value="1"/>
</dbReference>
<feature type="transmembrane region" description="Helical" evidence="1">
    <location>
        <begin position="95"/>
        <end position="116"/>
    </location>
</feature>
<feature type="transmembrane region" description="Helical" evidence="1">
    <location>
        <begin position="59"/>
        <end position="83"/>
    </location>
</feature>
<feature type="transmembrane region" description="Helical" evidence="1">
    <location>
        <begin position="167"/>
        <end position="186"/>
    </location>
</feature>
<dbReference type="SMART" id="SM00014">
    <property type="entry name" value="acidPPc"/>
    <property type="match status" value="1"/>
</dbReference>
<feature type="transmembrane region" description="Helical" evidence="1">
    <location>
        <begin position="192"/>
        <end position="211"/>
    </location>
</feature>
<evidence type="ECO:0000313" key="3">
    <source>
        <dbReference type="EMBL" id="ODM04381.1"/>
    </source>
</evidence>
<gene>
    <name evidence="3" type="ORF">BEI61_05188</name>
</gene>
<protein>
    <submittedName>
        <fullName evidence="3">Phosphatidylglycerophosphatase B</fullName>
    </submittedName>
</protein>
<dbReference type="AlphaFoldDB" id="A0A1E3A7K5"/>
<feature type="domain" description="Phosphatidic acid phosphatase type 2/haloperoxidase" evidence="2">
    <location>
        <begin position="95"/>
        <end position="211"/>
    </location>
</feature>
<dbReference type="PATRIC" id="fig|1432052.4.peg.5766"/>
<dbReference type="InterPro" id="IPR036938">
    <property type="entry name" value="PAP2/HPO_sf"/>
</dbReference>